<reference evidence="4 5" key="1">
    <citation type="submission" date="2021-01" db="EMBL/GenBank/DDBJ databases">
        <title>Whole genome shotgun sequence of Plantactinospora endophytica NBRC 110450.</title>
        <authorList>
            <person name="Komaki H."/>
            <person name="Tamura T."/>
        </authorList>
    </citation>
    <scope>NUCLEOTIDE SEQUENCE [LARGE SCALE GENOMIC DNA]</scope>
    <source>
        <strain evidence="4 5">NBRC 110450</strain>
    </source>
</reference>
<dbReference type="PANTHER" id="PTHR30466">
    <property type="entry name" value="FLAVIN REDUCTASE"/>
    <property type="match status" value="1"/>
</dbReference>
<dbReference type="Proteomes" id="UP000646749">
    <property type="component" value="Unassembled WGS sequence"/>
</dbReference>
<evidence type="ECO:0000256" key="2">
    <source>
        <dbReference type="ARBA" id="ARBA00023002"/>
    </source>
</evidence>
<proteinExistence type="inferred from homology"/>
<dbReference type="PANTHER" id="PTHR30466:SF11">
    <property type="entry name" value="FLAVIN-DEPENDENT MONOOXYGENASE, REDUCTASE SUBUNIT HSAB"/>
    <property type="match status" value="1"/>
</dbReference>
<protein>
    <submittedName>
        <fullName evidence="4">Monooxygenase</fullName>
    </submittedName>
</protein>
<dbReference type="RefSeq" id="WP_203869040.1">
    <property type="nucleotide sequence ID" value="NZ_BONW01000028.1"/>
</dbReference>
<dbReference type="Gene3D" id="2.30.110.10">
    <property type="entry name" value="Electron Transport, Fmn-binding Protein, Chain A"/>
    <property type="match status" value="1"/>
</dbReference>
<feature type="domain" description="Flavin reductase like" evidence="3">
    <location>
        <begin position="17"/>
        <end position="160"/>
    </location>
</feature>
<dbReference type="InterPro" id="IPR002563">
    <property type="entry name" value="Flavin_Rdtase-like_dom"/>
</dbReference>
<comment type="caution">
    <text evidence="4">The sequence shown here is derived from an EMBL/GenBank/DDBJ whole genome shotgun (WGS) entry which is preliminary data.</text>
</comment>
<name>A0ABQ4E7G3_9ACTN</name>
<dbReference type="SMART" id="SM00903">
    <property type="entry name" value="Flavin_Reduct"/>
    <property type="match status" value="1"/>
</dbReference>
<sequence>MPHDEGPATTDDFRLLLGHIPTGVVAVTATRDNRPVGLVVGSFFSISLRPPLIGFGVNNTSSSWPLISAGHTFCVNVLAADQDDVSRALATAGPDKFANLRWHTSEAGSPVIDGALAYLDCDLHTSHNAGDHQLIIGLVHCFHHLRSAAPLVFYRREYWSLSSTPGSRHRA</sequence>
<comment type="similarity">
    <text evidence="1">Belongs to the non-flavoprotein flavin reductase family.</text>
</comment>
<dbReference type="InterPro" id="IPR012349">
    <property type="entry name" value="Split_barrel_FMN-bd"/>
</dbReference>
<dbReference type="InterPro" id="IPR050268">
    <property type="entry name" value="NADH-dep_flavin_reductase"/>
</dbReference>
<organism evidence="4 5">
    <name type="scientific">Plantactinospora endophytica</name>
    <dbReference type="NCBI Taxonomy" id="673535"/>
    <lineage>
        <taxon>Bacteria</taxon>
        <taxon>Bacillati</taxon>
        <taxon>Actinomycetota</taxon>
        <taxon>Actinomycetes</taxon>
        <taxon>Micromonosporales</taxon>
        <taxon>Micromonosporaceae</taxon>
        <taxon>Plantactinospora</taxon>
    </lineage>
</organism>
<accession>A0ABQ4E7G3</accession>
<dbReference type="EMBL" id="BONW01000028">
    <property type="protein sequence ID" value="GIG90644.1"/>
    <property type="molecule type" value="Genomic_DNA"/>
</dbReference>
<keyword evidence="2" id="KW-0560">Oxidoreductase</keyword>
<evidence type="ECO:0000313" key="5">
    <source>
        <dbReference type="Proteomes" id="UP000646749"/>
    </source>
</evidence>
<evidence type="ECO:0000256" key="1">
    <source>
        <dbReference type="ARBA" id="ARBA00008898"/>
    </source>
</evidence>
<gene>
    <name evidence="4" type="primary">mmyF</name>
    <name evidence="4" type="ORF">Pen02_55800</name>
</gene>
<dbReference type="SUPFAM" id="SSF50475">
    <property type="entry name" value="FMN-binding split barrel"/>
    <property type="match status" value="1"/>
</dbReference>
<keyword evidence="4" id="KW-0503">Monooxygenase</keyword>
<evidence type="ECO:0000313" key="4">
    <source>
        <dbReference type="EMBL" id="GIG90644.1"/>
    </source>
</evidence>
<keyword evidence="5" id="KW-1185">Reference proteome</keyword>
<dbReference type="Pfam" id="PF01613">
    <property type="entry name" value="Flavin_Reduct"/>
    <property type="match status" value="1"/>
</dbReference>
<evidence type="ECO:0000259" key="3">
    <source>
        <dbReference type="SMART" id="SM00903"/>
    </source>
</evidence>
<dbReference type="GO" id="GO:0004497">
    <property type="term" value="F:monooxygenase activity"/>
    <property type="evidence" value="ECO:0007669"/>
    <property type="project" value="UniProtKB-KW"/>
</dbReference>